<gene>
    <name evidence="1" type="ORF">GCM10010841_30650</name>
</gene>
<evidence type="ECO:0000313" key="2">
    <source>
        <dbReference type="Proteomes" id="UP000661918"/>
    </source>
</evidence>
<sequence>MTTPYAEAVLDFRRRKDEHFSSGRGPVAPEAFHGLSYFAPDPRWAFRAMLERLPASEAAHFTLETNTGDPRVMDRYGTLTLPLPGGPHTLSVFVPAGEDQPQRVFIPFRDATSGQETYGAGRYLDAPVSARSEGGDLLIEVDFNMAYQPYCAYGDGWTCPLPPGENWIAQPIPAGEKLPGQD</sequence>
<organism evidence="1 2">
    <name type="scientific">Deinococcus aerophilus</name>
    <dbReference type="NCBI Taxonomy" id="522488"/>
    <lineage>
        <taxon>Bacteria</taxon>
        <taxon>Thermotogati</taxon>
        <taxon>Deinococcota</taxon>
        <taxon>Deinococci</taxon>
        <taxon>Deinococcales</taxon>
        <taxon>Deinococcaceae</taxon>
        <taxon>Deinococcus</taxon>
    </lineage>
</organism>
<dbReference type="Pfam" id="PF07920">
    <property type="entry name" value="DUF1684"/>
    <property type="match status" value="1"/>
</dbReference>
<name>A0ABQ2H073_9DEIO</name>
<evidence type="ECO:0008006" key="3">
    <source>
        <dbReference type="Google" id="ProtNLM"/>
    </source>
</evidence>
<protein>
    <recommendedName>
        <fullName evidence="3">DUF1684 domain-containing protein</fullName>
    </recommendedName>
</protein>
<dbReference type="Proteomes" id="UP000661918">
    <property type="component" value="Unassembled WGS sequence"/>
</dbReference>
<keyword evidence="2" id="KW-1185">Reference proteome</keyword>
<dbReference type="PANTHER" id="PTHR41913">
    <property type="entry name" value="DUF1684 DOMAIN-CONTAINING PROTEIN"/>
    <property type="match status" value="1"/>
</dbReference>
<accession>A0ABQ2H073</accession>
<dbReference type="PANTHER" id="PTHR41913:SF1">
    <property type="entry name" value="DUF1684 DOMAIN-CONTAINING PROTEIN"/>
    <property type="match status" value="1"/>
</dbReference>
<dbReference type="EMBL" id="BMOM01000042">
    <property type="protein sequence ID" value="GGM20537.1"/>
    <property type="molecule type" value="Genomic_DNA"/>
</dbReference>
<proteinExistence type="predicted"/>
<reference evidence="2" key="1">
    <citation type="journal article" date="2019" name="Int. J. Syst. Evol. Microbiol.">
        <title>The Global Catalogue of Microorganisms (GCM) 10K type strain sequencing project: providing services to taxonomists for standard genome sequencing and annotation.</title>
        <authorList>
            <consortium name="The Broad Institute Genomics Platform"/>
            <consortium name="The Broad Institute Genome Sequencing Center for Infectious Disease"/>
            <person name="Wu L."/>
            <person name="Ma J."/>
        </authorList>
    </citation>
    <scope>NUCLEOTIDE SEQUENCE [LARGE SCALE GENOMIC DNA]</scope>
    <source>
        <strain evidence="2">JCM 15443</strain>
    </source>
</reference>
<dbReference type="RefSeq" id="WP_188905226.1">
    <property type="nucleotide sequence ID" value="NZ_BMOM01000042.1"/>
</dbReference>
<comment type="caution">
    <text evidence="1">The sequence shown here is derived from an EMBL/GenBank/DDBJ whole genome shotgun (WGS) entry which is preliminary data.</text>
</comment>
<dbReference type="InterPro" id="IPR012467">
    <property type="entry name" value="DUF1684"/>
</dbReference>
<evidence type="ECO:0000313" key="1">
    <source>
        <dbReference type="EMBL" id="GGM20537.1"/>
    </source>
</evidence>